<dbReference type="AlphaFoldDB" id="A0A1D1Y5H4"/>
<feature type="region of interest" description="Disordered" evidence="1">
    <location>
        <begin position="38"/>
        <end position="58"/>
    </location>
</feature>
<reference evidence="2" key="1">
    <citation type="submission" date="2015-07" db="EMBL/GenBank/DDBJ databases">
        <title>Transcriptome Assembly of Anthurium amnicola.</title>
        <authorList>
            <person name="Suzuki J."/>
        </authorList>
    </citation>
    <scope>NUCLEOTIDE SEQUENCE</scope>
</reference>
<feature type="non-terminal residue" evidence="2">
    <location>
        <position position="1"/>
    </location>
</feature>
<feature type="compositionally biased region" description="Low complexity" evidence="1">
    <location>
        <begin position="139"/>
        <end position="153"/>
    </location>
</feature>
<feature type="compositionally biased region" description="Low complexity" evidence="1">
    <location>
        <begin position="119"/>
        <end position="128"/>
    </location>
</feature>
<feature type="compositionally biased region" description="Basic residues" evidence="1">
    <location>
        <begin position="234"/>
        <end position="247"/>
    </location>
</feature>
<gene>
    <name evidence="2" type="ORF">g.85530</name>
</gene>
<sequence>WDHLEYIHRGRPNKRSTKTLAFPLVVVHCFAPLYALPSPDSRQGIARSPPLGSPDARHGGELQRWLRAAQGGGCGHRRAQESFVQGEGGAGAGAGGSAAINPANPPPPPAPHPPGGAGTAAAGVRAPRGGAGGWGGAGADPEAAEAGVDAAAAQEVRGRRRPPGHQERRPQDHNAADERGRPHPGERRQPPPEVPPLPQAHAGPLPRPRLPRRRRHRAPLRQRPRAPPLPQPRLTRRCAHQGRRRGSGSRPVLAVCPGGGPAAPPADGGRGCCCRPPTAAAVLPSQANGSHGVPAGWGLRSWIPDEAAAAAAAAAGNPEDGGSGRSRGRALAVGRSICRGFGFWCRYGGRKKEGTDPFPNRWGLNQVLLFS</sequence>
<feature type="region of interest" description="Disordered" evidence="1">
    <location>
        <begin position="86"/>
        <end position="254"/>
    </location>
</feature>
<feature type="compositionally biased region" description="Pro residues" evidence="1">
    <location>
        <begin position="103"/>
        <end position="114"/>
    </location>
</feature>
<evidence type="ECO:0000313" key="2">
    <source>
        <dbReference type="EMBL" id="JAT49874.1"/>
    </source>
</evidence>
<proteinExistence type="predicted"/>
<accession>A0A1D1Y5H4</accession>
<feature type="compositionally biased region" description="Basic and acidic residues" evidence="1">
    <location>
        <begin position="164"/>
        <end position="190"/>
    </location>
</feature>
<organism evidence="2">
    <name type="scientific">Anthurium amnicola</name>
    <dbReference type="NCBI Taxonomy" id="1678845"/>
    <lineage>
        <taxon>Eukaryota</taxon>
        <taxon>Viridiplantae</taxon>
        <taxon>Streptophyta</taxon>
        <taxon>Embryophyta</taxon>
        <taxon>Tracheophyta</taxon>
        <taxon>Spermatophyta</taxon>
        <taxon>Magnoliopsida</taxon>
        <taxon>Liliopsida</taxon>
        <taxon>Araceae</taxon>
        <taxon>Pothoideae</taxon>
        <taxon>Potheae</taxon>
        <taxon>Anthurium</taxon>
    </lineage>
</organism>
<protein>
    <submittedName>
        <fullName evidence="2">Uncharacterized protein</fullName>
    </submittedName>
</protein>
<feature type="compositionally biased region" description="Gly residues" evidence="1">
    <location>
        <begin position="86"/>
        <end position="96"/>
    </location>
</feature>
<dbReference type="EMBL" id="GDJX01018062">
    <property type="protein sequence ID" value="JAT49874.1"/>
    <property type="molecule type" value="Transcribed_RNA"/>
</dbReference>
<name>A0A1D1Y5H4_9ARAE</name>
<evidence type="ECO:0000256" key="1">
    <source>
        <dbReference type="SAM" id="MobiDB-lite"/>
    </source>
</evidence>
<feature type="compositionally biased region" description="Basic residues" evidence="1">
    <location>
        <begin position="209"/>
        <end position="224"/>
    </location>
</feature>
<feature type="compositionally biased region" description="Gly residues" evidence="1">
    <location>
        <begin position="129"/>
        <end position="138"/>
    </location>
</feature>